<evidence type="ECO:0000256" key="4">
    <source>
        <dbReference type="ARBA" id="ARBA00023136"/>
    </source>
</evidence>
<dbReference type="InParanoid" id="A0A0C3GNZ9"/>
<protein>
    <recommendedName>
        <fullName evidence="6">CxC2-like cysteine cluster KDZ transposase-associated domain-containing protein</fullName>
    </recommendedName>
</protein>
<proteinExistence type="predicted"/>
<evidence type="ECO:0000256" key="1">
    <source>
        <dbReference type="ARBA" id="ARBA00004370"/>
    </source>
</evidence>
<dbReference type="Pfam" id="PF18758">
    <property type="entry name" value="KDZ"/>
    <property type="match status" value="1"/>
</dbReference>
<organism evidence="7 8">
    <name type="scientific">Piloderma croceum (strain F 1598)</name>
    <dbReference type="NCBI Taxonomy" id="765440"/>
    <lineage>
        <taxon>Eukaryota</taxon>
        <taxon>Fungi</taxon>
        <taxon>Dikarya</taxon>
        <taxon>Basidiomycota</taxon>
        <taxon>Agaricomycotina</taxon>
        <taxon>Agaricomycetes</taxon>
        <taxon>Agaricomycetidae</taxon>
        <taxon>Atheliales</taxon>
        <taxon>Atheliaceae</taxon>
        <taxon>Piloderma</taxon>
    </lineage>
</organism>
<evidence type="ECO:0000259" key="6">
    <source>
        <dbReference type="Pfam" id="PF18803"/>
    </source>
</evidence>
<gene>
    <name evidence="7" type="ORF">PILCRDRAFT_352</name>
</gene>
<dbReference type="STRING" id="765440.A0A0C3GNZ9"/>
<dbReference type="PANTHER" id="PTHR33096">
    <property type="entry name" value="CXC2 DOMAIN-CONTAINING PROTEIN"/>
    <property type="match status" value="1"/>
</dbReference>
<dbReference type="HOGENOM" id="CLU_003703_13_0_1"/>
<dbReference type="EMBL" id="KN832970">
    <property type="protein sequence ID" value="KIM92286.1"/>
    <property type="molecule type" value="Genomic_DNA"/>
</dbReference>
<reference evidence="7 8" key="1">
    <citation type="submission" date="2014-04" db="EMBL/GenBank/DDBJ databases">
        <authorList>
            <consortium name="DOE Joint Genome Institute"/>
            <person name="Kuo A."/>
            <person name="Tarkka M."/>
            <person name="Buscot F."/>
            <person name="Kohler A."/>
            <person name="Nagy L.G."/>
            <person name="Floudas D."/>
            <person name="Copeland A."/>
            <person name="Barry K.W."/>
            <person name="Cichocki N."/>
            <person name="Veneault-Fourrey C."/>
            <person name="LaButti K."/>
            <person name="Lindquist E.A."/>
            <person name="Lipzen A."/>
            <person name="Lundell T."/>
            <person name="Morin E."/>
            <person name="Murat C."/>
            <person name="Sun H."/>
            <person name="Tunlid A."/>
            <person name="Henrissat B."/>
            <person name="Grigoriev I.V."/>
            <person name="Hibbett D.S."/>
            <person name="Martin F."/>
            <person name="Nordberg H.P."/>
            <person name="Cantor M.N."/>
            <person name="Hua S.X."/>
        </authorList>
    </citation>
    <scope>NUCLEOTIDE SEQUENCE [LARGE SCALE GENOMIC DNA]</scope>
    <source>
        <strain evidence="7 8">F 1598</strain>
    </source>
</reference>
<sequence length="1039" mass="117267">MAANSHVRPRGRPAKDSADNVYLAPRMVVGSSDWAIYMSEDGRRQTNHIGSPQKKQHVERDYEPDQLESWESADSWHPGCGEGMAGVEGYQDAIQSVVINELPDDKAKRYMNSDMPMLSWKEHTTEFLQELMRHEGLMSATCYTCHRTFNPVFSLTDPVQHDPPAGLICCKDCHGGFVYLQAWNGLFWTKATTAELGIVVQLGHNGAPCPLPAMPRVNMVILDSNSIHEVGMHFCGCALAMRANKHEQLMRAGWYPATVVDPQTCATFRVLEHYHLLNVVGGVNIHDFVGSLEHLTDATMPVSTPDRYKVFGHMFRQWAFLKRVKRSGRGHDPNGIAATKSGECAVACWACPHDGINLPDDWRSVEKAMRFLYMLILAMDVNFQLKNRMRANDRTDPELGPGWAYFVGNKAYKKHLKNYVSEEDISTCIVFAALMQKDTKFTAGLRCSGVGACICARHECVRPQGLGDLQKGEYANMDYIFFSAIVGITLLFLTVSYDIACQWKINSLTRMKKLPSALQINPEAVNLQFGLPIWHASAHEVSCQMENGLGLQEGVGRTDGEGIERTWAEMNTMATSTKEMGEGARHDTLDNHFSFHNFEKNIQLGKTLVRKLLIAVEERDHQIACFKEINSGLDYVTRQDWESRVQAWEGDRSKPNPYLLDKTGTLTEGEVRLRLRNEELQELAKGNALIHEMSATSFLVTGLELEDLQFRIREELSGHTKPTANQLAVIQHKRRQFFGKLKKFRNLQKVYMPGAIRAIVAEEEDRDADADAPKAEDVVLWLPSDLDQANCINGCAISLANMEAQLRAAQCSDSLDRIRSHLHAKHHLINRRNQNVTGQNQSMWARTLIGRVSDRATACAKKYGRARAALITLQGLEACAERFKVLKDSDLHVDQTVDNDAKNAKGKHKKGRSQKEMSWLWTAGGAPNEQDNASLHCSVRMEWAKARARKRRWVEEVALLKEEMRRVRRYLEWEVNLWEGRGHGWFGLQPDIQAGVVGYAHRQAHWRGVLLKLFSDMWDKPAFEAACNAALESVVVLFD</sequence>
<evidence type="ECO:0000256" key="2">
    <source>
        <dbReference type="ARBA" id="ARBA00022692"/>
    </source>
</evidence>
<feature type="region of interest" description="Disordered" evidence="5">
    <location>
        <begin position="44"/>
        <end position="69"/>
    </location>
</feature>
<dbReference type="AlphaFoldDB" id="A0A0C3GNZ9"/>
<keyword evidence="8" id="KW-1185">Reference proteome</keyword>
<dbReference type="InterPro" id="IPR041457">
    <property type="entry name" value="CxC2_KDZ-assoc"/>
</dbReference>
<comment type="subcellular location">
    <subcellularLocation>
        <location evidence="1">Membrane</location>
    </subcellularLocation>
</comment>
<feature type="domain" description="CxC2-like cysteine cluster KDZ transposase-associated" evidence="6">
    <location>
        <begin position="195"/>
        <end position="299"/>
    </location>
</feature>
<dbReference type="Pfam" id="PF18803">
    <property type="entry name" value="CxC2"/>
    <property type="match status" value="1"/>
</dbReference>
<dbReference type="Proteomes" id="UP000054166">
    <property type="component" value="Unassembled WGS sequence"/>
</dbReference>
<keyword evidence="2" id="KW-0812">Transmembrane</keyword>
<dbReference type="InterPro" id="IPR018303">
    <property type="entry name" value="ATPase_P-typ_P_site"/>
</dbReference>
<evidence type="ECO:0000313" key="8">
    <source>
        <dbReference type="Proteomes" id="UP000054166"/>
    </source>
</evidence>
<dbReference type="PANTHER" id="PTHR33096:SF1">
    <property type="entry name" value="CXC1-LIKE CYSTEINE CLUSTER ASSOCIATED WITH KDZ TRANSPOSASES DOMAIN-CONTAINING PROTEIN"/>
    <property type="match status" value="1"/>
</dbReference>
<keyword evidence="4" id="KW-0472">Membrane</keyword>
<dbReference type="OrthoDB" id="2804062at2759"/>
<evidence type="ECO:0000256" key="3">
    <source>
        <dbReference type="ARBA" id="ARBA00022989"/>
    </source>
</evidence>
<evidence type="ECO:0000313" key="7">
    <source>
        <dbReference type="EMBL" id="KIM92286.1"/>
    </source>
</evidence>
<reference evidence="8" key="2">
    <citation type="submission" date="2015-01" db="EMBL/GenBank/DDBJ databases">
        <title>Evolutionary Origins and Diversification of the Mycorrhizal Mutualists.</title>
        <authorList>
            <consortium name="DOE Joint Genome Institute"/>
            <consortium name="Mycorrhizal Genomics Consortium"/>
            <person name="Kohler A."/>
            <person name="Kuo A."/>
            <person name="Nagy L.G."/>
            <person name="Floudas D."/>
            <person name="Copeland A."/>
            <person name="Barry K.W."/>
            <person name="Cichocki N."/>
            <person name="Veneault-Fourrey C."/>
            <person name="LaButti K."/>
            <person name="Lindquist E.A."/>
            <person name="Lipzen A."/>
            <person name="Lundell T."/>
            <person name="Morin E."/>
            <person name="Murat C."/>
            <person name="Riley R."/>
            <person name="Ohm R."/>
            <person name="Sun H."/>
            <person name="Tunlid A."/>
            <person name="Henrissat B."/>
            <person name="Grigoriev I.V."/>
            <person name="Hibbett D.S."/>
            <person name="Martin F."/>
        </authorList>
    </citation>
    <scope>NUCLEOTIDE SEQUENCE [LARGE SCALE GENOMIC DNA]</scope>
    <source>
        <strain evidence="8">F 1598</strain>
    </source>
</reference>
<dbReference type="PROSITE" id="PS00154">
    <property type="entry name" value="ATPASE_E1_E2"/>
    <property type="match status" value="1"/>
</dbReference>
<name>A0A0C3GNZ9_PILCF</name>
<accession>A0A0C3GNZ9</accession>
<feature type="region of interest" description="Disordered" evidence="5">
    <location>
        <begin position="1"/>
        <end position="20"/>
    </location>
</feature>
<keyword evidence="3" id="KW-1133">Transmembrane helix</keyword>
<evidence type="ECO:0000256" key="5">
    <source>
        <dbReference type="SAM" id="MobiDB-lite"/>
    </source>
</evidence>
<dbReference type="GO" id="GO:0016020">
    <property type="term" value="C:membrane"/>
    <property type="evidence" value="ECO:0007669"/>
    <property type="project" value="UniProtKB-SubCell"/>
</dbReference>
<dbReference type="InterPro" id="IPR040521">
    <property type="entry name" value="KDZ"/>
</dbReference>